<organism evidence="11">
    <name type="scientific">Homalodisca liturata</name>
    <dbReference type="NCBI Taxonomy" id="320908"/>
    <lineage>
        <taxon>Eukaryota</taxon>
        <taxon>Metazoa</taxon>
        <taxon>Ecdysozoa</taxon>
        <taxon>Arthropoda</taxon>
        <taxon>Hexapoda</taxon>
        <taxon>Insecta</taxon>
        <taxon>Pterygota</taxon>
        <taxon>Neoptera</taxon>
        <taxon>Paraneoptera</taxon>
        <taxon>Hemiptera</taxon>
        <taxon>Auchenorrhyncha</taxon>
        <taxon>Membracoidea</taxon>
        <taxon>Cicadellidae</taxon>
        <taxon>Cicadellinae</taxon>
        <taxon>Proconiini</taxon>
        <taxon>Homalodisca</taxon>
    </lineage>
</organism>
<feature type="non-terminal residue" evidence="11">
    <location>
        <position position="1"/>
    </location>
</feature>
<evidence type="ECO:0000256" key="6">
    <source>
        <dbReference type="ARBA" id="ARBA00022840"/>
    </source>
</evidence>
<evidence type="ECO:0000256" key="8">
    <source>
        <dbReference type="ARBA" id="ARBA00022975"/>
    </source>
</evidence>
<dbReference type="InterPro" id="IPR017926">
    <property type="entry name" value="GATASE"/>
</dbReference>
<comment type="pathway">
    <text evidence="1">Pyrimidine metabolism; CTP biosynthesis via de novo pathway; CTP from UDP: step 2/2.</text>
</comment>
<evidence type="ECO:0000256" key="4">
    <source>
        <dbReference type="ARBA" id="ARBA00022598"/>
    </source>
</evidence>
<keyword evidence="8" id="KW-0665">Pyrimidine biosynthesis</keyword>
<feature type="non-terminal residue" evidence="11">
    <location>
        <position position="101"/>
    </location>
</feature>
<comment type="similarity">
    <text evidence="2">Belongs to the CTP synthase family.</text>
</comment>
<protein>
    <recommendedName>
        <fullName evidence="3">CTP synthase (glutamine hydrolyzing)</fullName>
        <ecNumber evidence="3">6.3.4.2</ecNumber>
    </recommendedName>
</protein>
<dbReference type="PANTHER" id="PTHR11550:SF0">
    <property type="entry name" value="CTP SYNTHASE-RELATED"/>
    <property type="match status" value="1"/>
</dbReference>
<dbReference type="InterPro" id="IPR029062">
    <property type="entry name" value="Class_I_gatase-like"/>
</dbReference>
<proteinExistence type="inferred from homology"/>
<dbReference type="PANTHER" id="PTHR11550">
    <property type="entry name" value="CTP SYNTHASE"/>
    <property type="match status" value="1"/>
</dbReference>
<dbReference type="GO" id="GO:0003883">
    <property type="term" value="F:CTP synthase activity"/>
    <property type="evidence" value="ECO:0007669"/>
    <property type="project" value="UniProtKB-EC"/>
</dbReference>
<dbReference type="Gene3D" id="3.40.50.880">
    <property type="match status" value="1"/>
</dbReference>
<name>A0A1B6IVK6_9HEMI</name>
<comment type="catalytic activity">
    <reaction evidence="9">
        <text>UTP + L-glutamine + ATP + H2O = CTP + L-glutamate + ADP + phosphate + 2 H(+)</text>
        <dbReference type="Rhea" id="RHEA:26426"/>
        <dbReference type="ChEBI" id="CHEBI:15377"/>
        <dbReference type="ChEBI" id="CHEBI:15378"/>
        <dbReference type="ChEBI" id="CHEBI:29985"/>
        <dbReference type="ChEBI" id="CHEBI:30616"/>
        <dbReference type="ChEBI" id="CHEBI:37563"/>
        <dbReference type="ChEBI" id="CHEBI:43474"/>
        <dbReference type="ChEBI" id="CHEBI:46398"/>
        <dbReference type="ChEBI" id="CHEBI:58359"/>
        <dbReference type="ChEBI" id="CHEBI:456216"/>
        <dbReference type="EC" id="6.3.4.2"/>
    </reaction>
</comment>
<dbReference type="InterPro" id="IPR004468">
    <property type="entry name" value="CTP_synthase"/>
</dbReference>
<evidence type="ECO:0000256" key="7">
    <source>
        <dbReference type="ARBA" id="ARBA00022962"/>
    </source>
</evidence>
<dbReference type="PROSITE" id="PS51273">
    <property type="entry name" value="GATASE_TYPE_1"/>
    <property type="match status" value="1"/>
</dbReference>
<evidence type="ECO:0000259" key="10">
    <source>
        <dbReference type="Pfam" id="PF00117"/>
    </source>
</evidence>
<dbReference type="SUPFAM" id="SSF52317">
    <property type="entry name" value="Class I glutamine amidotransferase-like"/>
    <property type="match status" value="1"/>
</dbReference>
<keyword evidence="6" id="KW-0067">ATP-binding</keyword>
<evidence type="ECO:0000256" key="1">
    <source>
        <dbReference type="ARBA" id="ARBA00005171"/>
    </source>
</evidence>
<dbReference type="UniPathway" id="UPA00159">
    <property type="reaction ID" value="UER00277"/>
</dbReference>
<dbReference type="GO" id="GO:0044210">
    <property type="term" value="P:'de novo' CTP biosynthetic process"/>
    <property type="evidence" value="ECO:0007669"/>
    <property type="project" value="UniProtKB-UniPathway"/>
</dbReference>
<keyword evidence="7" id="KW-0315">Glutamine amidotransferase</keyword>
<dbReference type="EC" id="6.3.4.2" evidence="3"/>
<dbReference type="GO" id="GO:0005524">
    <property type="term" value="F:ATP binding"/>
    <property type="evidence" value="ECO:0007669"/>
    <property type="project" value="UniProtKB-KW"/>
</dbReference>
<keyword evidence="4" id="KW-0436">Ligase</keyword>
<keyword evidence="5" id="KW-0547">Nucleotide-binding</keyword>
<gene>
    <name evidence="11" type="ORF">g.1762</name>
</gene>
<reference evidence="11" key="1">
    <citation type="submission" date="2015-11" db="EMBL/GenBank/DDBJ databases">
        <title>De novo transcriptome assembly of four potential Pierce s Disease insect vectors from Arizona vineyards.</title>
        <authorList>
            <person name="Tassone E.E."/>
        </authorList>
    </citation>
    <scope>NUCLEOTIDE SEQUENCE</scope>
</reference>
<dbReference type="GO" id="GO:0042802">
    <property type="term" value="F:identical protein binding"/>
    <property type="evidence" value="ECO:0007669"/>
    <property type="project" value="TreeGrafter"/>
</dbReference>
<evidence type="ECO:0000256" key="5">
    <source>
        <dbReference type="ARBA" id="ARBA00022741"/>
    </source>
</evidence>
<dbReference type="Pfam" id="PF00117">
    <property type="entry name" value="GATase"/>
    <property type="match status" value="1"/>
</dbReference>
<dbReference type="GO" id="GO:0019856">
    <property type="term" value="P:pyrimidine nucleobase biosynthetic process"/>
    <property type="evidence" value="ECO:0007669"/>
    <property type="project" value="TreeGrafter"/>
</dbReference>
<accession>A0A1B6IVK6</accession>
<sequence>ALRQAGTERGCAVEVVHLPVGEYDGCAGSIPAALERVAGVLLPGGFGSQHLSAKLAFVEHARTRNIPFLGICLGYQLGIIEFARNVLKIKDATSEEFDGAA</sequence>
<dbReference type="EMBL" id="GECU01016735">
    <property type="protein sequence ID" value="JAS90971.1"/>
    <property type="molecule type" value="Transcribed_RNA"/>
</dbReference>
<feature type="domain" description="Glutamine amidotransferase" evidence="10">
    <location>
        <begin position="2"/>
        <end position="91"/>
    </location>
</feature>
<dbReference type="AlphaFoldDB" id="A0A1B6IVK6"/>
<evidence type="ECO:0000256" key="2">
    <source>
        <dbReference type="ARBA" id="ARBA00007533"/>
    </source>
</evidence>
<evidence type="ECO:0000313" key="11">
    <source>
        <dbReference type="EMBL" id="JAS90971.1"/>
    </source>
</evidence>
<evidence type="ECO:0000256" key="9">
    <source>
        <dbReference type="ARBA" id="ARBA00047781"/>
    </source>
</evidence>
<evidence type="ECO:0000256" key="3">
    <source>
        <dbReference type="ARBA" id="ARBA00012291"/>
    </source>
</evidence>